<accession>Q8TLF2</accession>
<evidence type="ECO:0000256" key="1">
    <source>
        <dbReference type="SAM" id="Coils"/>
    </source>
</evidence>
<feature type="coiled-coil region" evidence="1">
    <location>
        <begin position="58"/>
        <end position="99"/>
    </location>
</feature>
<protein>
    <submittedName>
        <fullName evidence="3">Uncharacterized protein</fullName>
    </submittedName>
</protein>
<evidence type="ECO:0000256" key="2">
    <source>
        <dbReference type="SAM" id="MobiDB-lite"/>
    </source>
</evidence>
<evidence type="ECO:0000313" key="3">
    <source>
        <dbReference type="EMBL" id="AAM06457.1"/>
    </source>
</evidence>
<reference evidence="3 4" key="1">
    <citation type="journal article" date="2002" name="Genome Res.">
        <title>The genome of Methanosarcina acetivorans reveals extensive metabolic and physiological diversity.</title>
        <authorList>
            <person name="Galagan J.E."/>
            <person name="Nusbaum C."/>
            <person name="Roy A."/>
            <person name="Endrizzi M.G."/>
            <person name="Macdonald P."/>
            <person name="FitzHugh W."/>
            <person name="Calvo S."/>
            <person name="Engels R."/>
            <person name="Smirnov S."/>
            <person name="Atnoor D."/>
            <person name="Brown A."/>
            <person name="Allen N."/>
            <person name="Naylor J."/>
            <person name="Stange-Thomann N."/>
            <person name="DeArellano K."/>
            <person name="Johnson R."/>
            <person name="Linton L."/>
            <person name="McEwan P."/>
            <person name="McKernan K."/>
            <person name="Talamas J."/>
            <person name="Tirrell A."/>
            <person name="Ye W."/>
            <person name="Zimmer A."/>
            <person name="Barber R.D."/>
            <person name="Cann I."/>
            <person name="Graham D.E."/>
            <person name="Grahame D.A."/>
            <person name="Guss A."/>
            <person name="Hedderich R."/>
            <person name="Ingram-Smith C."/>
            <person name="Kuettner C.H."/>
            <person name="Krzycki J.A."/>
            <person name="Leigh J.A."/>
            <person name="Li W."/>
            <person name="Liu J."/>
            <person name="Mukhopadhyay B."/>
            <person name="Reeve J.N."/>
            <person name="Smith K."/>
            <person name="Springer T.A."/>
            <person name="Umayam L.A."/>
            <person name="White O."/>
            <person name="White R.H."/>
            <person name="de Macario E.C."/>
            <person name="Ferry J.G."/>
            <person name="Jarrell K.F."/>
            <person name="Jing H."/>
            <person name="Macario A.J.L."/>
            <person name="Paulsen I."/>
            <person name="Pritchett M."/>
            <person name="Sowers K.R."/>
            <person name="Swanson R.V."/>
            <person name="Zinder S.H."/>
            <person name="Lander E."/>
            <person name="Metcalf W.W."/>
            <person name="Birren B."/>
        </authorList>
    </citation>
    <scope>NUCLEOTIDE SEQUENCE [LARGE SCALE GENOMIC DNA]</scope>
    <source>
        <strain evidence="4">ATCC 35395 / DSM 2834 / JCM 12185 / C2A</strain>
    </source>
</reference>
<dbReference type="InParanoid" id="Q8TLF2"/>
<keyword evidence="4" id="KW-1185">Reference proteome</keyword>
<dbReference type="KEGG" id="mac:MA_3084"/>
<feature type="compositionally biased region" description="Basic and acidic residues" evidence="2">
    <location>
        <begin position="190"/>
        <end position="209"/>
    </location>
</feature>
<dbReference type="Proteomes" id="UP000002487">
    <property type="component" value="Chromosome"/>
</dbReference>
<dbReference type="EMBL" id="AE010299">
    <property type="protein sequence ID" value="AAM06457.1"/>
    <property type="molecule type" value="Genomic_DNA"/>
</dbReference>
<dbReference type="HOGENOM" id="CLU_920133_0_0_2"/>
<proteinExistence type="predicted"/>
<feature type="compositionally biased region" description="Acidic residues" evidence="2">
    <location>
        <begin position="257"/>
        <end position="270"/>
    </location>
</feature>
<evidence type="ECO:0000313" key="4">
    <source>
        <dbReference type="Proteomes" id="UP000002487"/>
    </source>
</evidence>
<dbReference type="STRING" id="188937.MA_3084"/>
<keyword evidence="1" id="KW-0175">Coiled coil</keyword>
<feature type="region of interest" description="Disordered" evidence="2">
    <location>
        <begin position="158"/>
        <end position="272"/>
    </location>
</feature>
<dbReference type="AlphaFoldDB" id="Q8TLF2"/>
<feature type="compositionally biased region" description="Polar residues" evidence="2">
    <location>
        <begin position="226"/>
        <end position="236"/>
    </location>
</feature>
<organism evidence="3 4">
    <name type="scientific">Methanosarcina acetivorans (strain ATCC 35395 / DSM 2834 / JCM 12185 / C2A)</name>
    <dbReference type="NCBI Taxonomy" id="188937"/>
    <lineage>
        <taxon>Archaea</taxon>
        <taxon>Methanobacteriati</taxon>
        <taxon>Methanobacteriota</taxon>
        <taxon>Stenosarchaea group</taxon>
        <taxon>Methanomicrobia</taxon>
        <taxon>Methanosarcinales</taxon>
        <taxon>Methanosarcinaceae</taxon>
        <taxon>Methanosarcina</taxon>
    </lineage>
</organism>
<dbReference type="EnsemblBacteria" id="AAM06457">
    <property type="protein sequence ID" value="AAM06457"/>
    <property type="gene ID" value="MA_3084"/>
</dbReference>
<sequence length="306" mass="34899">MKLEQLNFVGGNWMNSLKELGFKGLKELRDSGLKNLKASELKDLILKPKTADVNIEDMEDLTKSRKEVKKKIKRLLKEKKEIEARIERAQQLETEKIEEISEFPWREEIFPPLPRKVYVKMSRPLEVNNDSFHAAEPGVSEVKAGGLEIVVKGIVEKPEYKNSEDKKSGDIIEKTDNTKETTIISETGEADPKNRAGEQGKDKTFPEKKEKRKNVYPFSAAKLNENIISSGDSSPISRDKKKPESKNNTSESLLENDLIEELLNSDDLNPEGEQSFMRYLDEPEVEELIIDLKNVKALLTREERAG</sequence>
<name>Q8TLF2_METAC</name>
<gene>
    <name evidence="3" type="ordered locus">MA_3084</name>
</gene>
<feature type="compositionally biased region" description="Basic and acidic residues" evidence="2">
    <location>
        <begin position="158"/>
        <end position="179"/>
    </location>
</feature>